<dbReference type="Proteomes" id="UP000245119">
    <property type="component" value="Linkage Group LG8"/>
</dbReference>
<protein>
    <submittedName>
        <fullName evidence="2">Uncharacterized protein</fullName>
    </submittedName>
</protein>
<dbReference type="EMBL" id="PZQS01000008">
    <property type="protein sequence ID" value="PVD26643.1"/>
    <property type="molecule type" value="Genomic_DNA"/>
</dbReference>
<reference evidence="2 3" key="1">
    <citation type="submission" date="2018-04" db="EMBL/GenBank/DDBJ databases">
        <title>The genome of golden apple snail Pomacea canaliculata provides insight into stress tolerance and invasive adaptation.</title>
        <authorList>
            <person name="Liu C."/>
            <person name="Liu B."/>
            <person name="Ren Y."/>
            <person name="Zhang Y."/>
            <person name="Wang H."/>
            <person name="Li S."/>
            <person name="Jiang F."/>
            <person name="Yin L."/>
            <person name="Zhang G."/>
            <person name="Qian W."/>
            <person name="Fan W."/>
        </authorList>
    </citation>
    <scope>NUCLEOTIDE SEQUENCE [LARGE SCALE GENOMIC DNA]</scope>
    <source>
        <strain evidence="2">SZHN2017</strain>
        <tissue evidence="2">Muscle</tissue>
    </source>
</reference>
<accession>A0A2T7NZS2</accession>
<feature type="compositionally biased region" description="Basic and acidic residues" evidence="1">
    <location>
        <begin position="37"/>
        <end position="50"/>
    </location>
</feature>
<feature type="compositionally biased region" description="Basic and acidic residues" evidence="1">
    <location>
        <begin position="1"/>
        <end position="12"/>
    </location>
</feature>
<feature type="compositionally biased region" description="Polar residues" evidence="1">
    <location>
        <begin position="127"/>
        <end position="142"/>
    </location>
</feature>
<evidence type="ECO:0000256" key="1">
    <source>
        <dbReference type="SAM" id="MobiDB-lite"/>
    </source>
</evidence>
<feature type="region of interest" description="Disordered" evidence="1">
    <location>
        <begin position="1"/>
        <end position="68"/>
    </location>
</feature>
<organism evidence="2 3">
    <name type="scientific">Pomacea canaliculata</name>
    <name type="common">Golden apple snail</name>
    <dbReference type="NCBI Taxonomy" id="400727"/>
    <lineage>
        <taxon>Eukaryota</taxon>
        <taxon>Metazoa</taxon>
        <taxon>Spiralia</taxon>
        <taxon>Lophotrochozoa</taxon>
        <taxon>Mollusca</taxon>
        <taxon>Gastropoda</taxon>
        <taxon>Caenogastropoda</taxon>
        <taxon>Architaenioglossa</taxon>
        <taxon>Ampullarioidea</taxon>
        <taxon>Ampullariidae</taxon>
        <taxon>Pomacea</taxon>
    </lineage>
</organism>
<comment type="caution">
    <text evidence="2">The sequence shown here is derived from an EMBL/GenBank/DDBJ whole genome shotgun (WGS) entry which is preliminary data.</text>
</comment>
<evidence type="ECO:0000313" key="3">
    <source>
        <dbReference type="Proteomes" id="UP000245119"/>
    </source>
</evidence>
<evidence type="ECO:0000313" key="2">
    <source>
        <dbReference type="EMBL" id="PVD26643.1"/>
    </source>
</evidence>
<name>A0A2T7NZS2_POMCA</name>
<feature type="region of interest" description="Disordered" evidence="1">
    <location>
        <begin position="117"/>
        <end position="154"/>
    </location>
</feature>
<feature type="compositionally biased region" description="Low complexity" evidence="1">
    <location>
        <begin position="143"/>
        <end position="154"/>
    </location>
</feature>
<proteinExistence type="predicted"/>
<keyword evidence="3" id="KW-1185">Reference proteome</keyword>
<dbReference type="AlphaFoldDB" id="A0A2T7NZS2"/>
<gene>
    <name evidence="2" type="ORF">C0Q70_14321</name>
</gene>
<sequence length="154" mass="17060">MYSRDPTLERAHSGVQGNLNRPWVNDYNIPNRKKNEKRGDREGVKQRLSADDPQSGVEGLKPHPPRVMSSLPVQLLCGYLGKFLAGNHGCLWAKQNRQSKNTREKETKEKIAKVSSTTTLHDEYAAQGQTTGVKGTNSLHPEQQQSVSGVVVQG</sequence>